<keyword evidence="6" id="KW-1185">Reference proteome</keyword>
<sequence length="881" mass="95448">MAGQDPKDARQHLSLDRVRTSGSYAPPKPAIKRKPYRDDYVAHGTGLLRQLAQALPQIPPANLDLRLPIHGLKPGVLVAVETRPPTSDRQGPSKIPVPFELQGQDLVVLTSLRRPDRAEEAIVFVPDDARQDLSRRLTAYSRGDRNGQGPQHAPQFERIERIDAANGTKLFPASTNFDDPALRWWELWVRDIREVPRGLIASARAQRLDVHPEQLVFPDTQVVFVHATARQALDFVSRTAGAIEEVRPGAGTIEPFLSLGQGRVTQHDFVSDLAARIIPPRTDAPTVCVMDTGVAAAHPLLTDGLILATAVDEAWGAHDHWRNDGHGTGVVSLALHGDLEHPMNDQRFVELTHSVESIKILPPRGFAPTPPASYGMVTQSAISLAETSRPNRQRSFCLASCAIDTNASRPSSWSGALDQIAAGELAGDGVFALKAADKPKRVVMVAAGNISGGLAVEVLDGGPINDPAQSWNALTIGGYTTKAELGAEAARLTPLAVANDRSPFSTTSHTLPTDLLPIKPEVLFEAGNMAVDERGECEWHPALSLLSAGKEVETNPLAPFWATSAAVGMAGHFMGRLQAALPGYWPETYRALTVHSARWPKPIADKLLPSRGGKKWKGGGKGEKIRLLRQVGYGVPQLDLAIASAKNDFTMIAQAEIQPYADGTTTAVYNEVHFYDLPWPKEALAKLGDKAVMMRVTLSYFVEPNLTGKGATRPETYRSFGLRFALKKRNETEEAFHARLSRLKADGEVDADEEDWDSYLGVIDDPALALLGADDAGEDEGGGDKSGENWLLGPNAMSAGSLHCDIWRGKAEDLVNHDAVAVHPAPGWWKSHLGQKRQSDRGRYALVLSISADGAEVDLHAEASQVLVQKEIRIAQQTLIG</sequence>
<dbReference type="Pfam" id="PF00082">
    <property type="entry name" value="Peptidase_S8"/>
    <property type="match status" value="1"/>
</dbReference>
<dbReference type="GO" id="GO:0004252">
    <property type="term" value="F:serine-type endopeptidase activity"/>
    <property type="evidence" value="ECO:0007669"/>
    <property type="project" value="InterPro"/>
</dbReference>
<dbReference type="EMBL" id="PJRQ01000039">
    <property type="protein sequence ID" value="PLR09985.1"/>
    <property type="molecule type" value="Genomic_DNA"/>
</dbReference>
<dbReference type="InterPro" id="IPR034074">
    <property type="entry name" value="Y4bN_pept_dom"/>
</dbReference>
<dbReference type="KEGG" id="cfh:C1707_08355"/>
<dbReference type="SUPFAM" id="SSF52743">
    <property type="entry name" value="Subtilisin-like"/>
    <property type="match status" value="1"/>
</dbReference>
<reference evidence="4 5" key="1">
    <citation type="submission" date="2017-12" db="EMBL/GenBank/DDBJ databases">
        <title>The genome sequence of Caulobacter flavus CGMCC1 15093.</title>
        <authorList>
            <person name="Gao J."/>
            <person name="Mao X."/>
            <person name="Sun J."/>
        </authorList>
    </citation>
    <scope>NUCLEOTIDE SEQUENCE [LARGE SCALE GENOMIC DNA]</scope>
    <source>
        <strain evidence="4 5">CGMCC1 15093</strain>
    </source>
</reference>
<dbReference type="EMBL" id="CP026100">
    <property type="protein sequence ID" value="AYV46265.1"/>
    <property type="molecule type" value="Genomic_DNA"/>
</dbReference>
<protein>
    <submittedName>
        <fullName evidence="4">Peptidase</fullName>
    </submittedName>
</protein>
<feature type="compositionally biased region" description="Basic and acidic residues" evidence="1">
    <location>
        <begin position="1"/>
        <end position="19"/>
    </location>
</feature>
<dbReference type="InterPro" id="IPR000209">
    <property type="entry name" value="Peptidase_S8/S53_dom"/>
</dbReference>
<proteinExistence type="predicted"/>
<organism evidence="4 5">
    <name type="scientific">Caulobacter flavus</name>
    <dbReference type="NCBI Taxonomy" id="1679497"/>
    <lineage>
        <taxon>Bacteria</taxon>
        <taxon>Pseudomonadati</taxon>
        <taxon>Pseudomonadota</taxon>
        <taxon>Alphaproteobacteria</taxon>
        <taxon>Caulobacterales</taxon>
        <taxon>Caulobacteraceae</taxon>
        <taxon>Caulobacter</taxon>
    </lineage>
</organism>
<dbReference type="AlphaFoldDB" id="A0A2N5CQ98"/>
<dbReference type="Proteomes" id="UP000234483">
    <property type="component" value="Unassembled WGS sequence"/>
</dbReference>
<feature type="domain" description="Peptidase S8/S53" evidence="2">
    <location>
        <begin position="284"/>
        <end position="634"/>
    </location>
</feature>
<accession>A0A2N5CQ98</accession>
<dbReference type="GO" id="GO:0006508">
    <property type="term" value="P:proteolysis"/>
    <property type="evidence" value="ECO:0007669"/>
    <property type="project" value="InterPro"/>
</dbReference>
<name>A0A2N5CQ98_9CAUL</name>
<dbReference type="Gene3D" id="3.40.50.200">
    <property type="entry name" value="Peptidase S8/S53 domain"/>
    <property type="match status" value="1"/>
</dbReference>
<evidence type="ECO:0000313" key="4">
    <source>
        <dbReference type="EMBL" id="PLR09985.1"/>
    </source>
</evidence>
<dbReference type="RefSeq" id="WP_101714373.1">
    <property type="nucleotide sequence ID" value="NZ_CP026100.1"/>
</dbReference>
<evidence type="ECO:0000313" key="6">
    <source>
        <dbReference type="Proteomes" id="UP000281192"/>
    </source>
</evidence>
<evidence type="ECO:0000259" key="2">
    <source>
        <dbReference type="Pfam" id="PF00082"/>
    </source>
</evidence>
<reference evidence="3 6" key="2">
    <citation type="submission" date="2018-01" db="EMBL/GenBank/DDBJ databases">
        <title>Complete genome sequence of Caulobacter flavus RHGG3.</title>
        <authorList>
            <person name="Yang E."/>
        </authorList>
    </citation>
    <scope>NUCLEOTIDE SEQUENCE [LARGE SCALE GENOMIC DNA]</scope>
    <source>
        <strain evidence="3 6">RHGG3</strain>
    </source>
</reference>
<dbReference type="CDD" id="cd04847">
    <property type="entry name" value="Peptidases_S8_Subtilisin_like_2"/>
    <property type="match status" value="1"/>
</dbReference>
<feature type="region of interest" description="Disordered" evidence="1">
    <location>
        <begin position="1"/>
        <end position="36"/>
    </location>
</feature>
<dbReference type="InterPro" id="IPR036852">
    <property type="entry name" value="Peptidase_S8/S53_dom_sf"/>
</dbReference>
<evidence type="ECO:0000313" key="5">
    <source>
        <dbReference type="Proteomes" id="UP000234483"/>
    </source>
</evidence>
<gene>
    <name evidence="3" type="ORF">C1707_08355</name>
    <name evidence="4" type="ORF">CFHF_18020</name>
</gene>
<evidence type="ECO:0000256" key="1">
    <source>
        <dbReference type="SAM" id="MobiDB-lite"/>
    </source>
</evidence>
<evidence type="ECO:0000313" key="3">
    <source>
        <dbReference type="EMBL" id="AYV46265.1"/>
    </source>
</evidence>
<dbReference type="OrthoDB" id="9768989at2"/>
<dbReference type="Proteomes" id="UP000281192">
    <property type="component" value="Chromosome"/>
</dbReference>